<dbReference type="EMBL" id="RCHU01000113">
    <property type="protein sequence ID" value="TKS14709.1"/>
    <property type="molecule type" value="Genomic_DNA"/>
</dbReference>
<organism evidence="3">
    <name type="scientific">Populus alba</name>
    <name type="common">White poplar</name>
    <dbReference type="NCBI Taxonomy" id="43335"/>
    <lineage>
        <taxon>Eukaryota</taxon>
        <taxon>Viridiplantae</taxon>
        <taxon>Streptophyta</taxon>
        <taxon>Embryophyta</taxon>
        <taxon>Tracheophyta</taxon>
        <taxon>Spermatophyta</taxon>
        <taxon>Magnoliopsida</taxon>
        <taxon>eudicotyledons</taxon>
        <taxon>Gunneridae</taxon>
        <taxon>Pentapetalae</taxon>
        <taxon>rosids</taxon>
        <taxon>fabids</taxon>
        <taxon>Malpighiales</taxon>
        <taxon>Salicaceae</taxon>
        <taxon>Saliceae</taxon>
        <taxon>Populus</taxon>
    </lineage>
</organism>
<sequence>MAIDVESPSPQEKPSTQRPPPPPLPAETYLTSIIKSKPAEETAPWIDNAMQQALIYQKNIQASLDTSIEASKSRFSEITSTSQAHFSQTISEIGVYEGKLFGKVKEGINVAASHPLITSAVAVGLGLVALKRPRQILYYKTLRLFTSEEALLSQADAKVKELQQSISLLKAESENLKRRASLAEEELIRGRTKLRFVITEKGFLMFTFEKCGREIFHLADLSCGNFVLYCYRQAGKQIQGVICSAYKIERQATGLRDILGELPRADASRFQSQVSSLASETKQERNALSKMITKISNYRISV</sequence>
<evidence type="ECO:0000313" key="3">
    <source>
        <dbReference type="EMBL" id="TKS14709.1"/>
    </source>
</evidence>
<evidence type="ECO:0000256" key="2">
    <source>
        <dbReference type="SAM" id="MobiDB-lite"/>
    </source>
</evidence>
<reference evidence="3" key="1">
    <citation type="submission" date="2018-10" db="EMBL/GenBank/DDBJ databases">
        <title>Population genomic analysis revealed the cold adaptation of white poplar.</title>
        <authorList>
            <person name="Liu Y.-J."/>
        </authorList>
    </citation>
    <scope>NUCLEOTIDE SEQUENCE [LARGE SCALE GENOMIC DNA]</scope>
    <source>
        <strain evidence="3">PAL-ZL1</strain>
    </source>
</reference>
<accession>A0A4U5QW25</accession>
<dbReference type="AlphaFoldDB" id="A0A4U5QW25"/>
<keyword evidence="1" id="KW-0175">Coiled coil</keyword>
<dbReference type="PANTHER" id="PTHR34554">
    <property type="entry name" value="RGS1-HXK1-INTERACTING PROTEIN 1"/>
    <property type="match status" value="1"/>
</dbReference>
<feature type="coiled-coil region" evidence="1">
    <location>
        <begin position="152"/>
        <end position="186"/>
    </location>
</feature>
<dbReference type="InterPro" id="IPR053284">
    <property type="entry name" value="RGS1-HXK1_interactor"/>
</dbReference>
<dbReference type="STRING" id="43335.A0A4U5QW25"/>
<dbReference type="PANTHER" id="PTHR34554:SF1">
    <property type="entry name" value="ALANINE-TRNA LIGASE"/>
    <property type="match status" value="1"/>
</dbReference>
<feature type="region of interest" description="Disordered" evidence="2">
    <location>
        <begin position="1"/>
        <end position="26"/>
    </location>
</feature>
<proteinExistence type="predicted"/>
<comment type="caution">
    <text evidence="3">The sequence shown here is derived from an EMBL/GenBank/DDBJ whole genome shotgun (WGS) entry which is preliminary data.</text>
</comment>
<evidence type="ECO:0000256" key="1">
    <source>
        <dbReference type="SAM" id="Coils"/>
    </source>
</evidence>
<name>A0A4U5QW25_POPAL</name>
<gene>
    <name evidence="3" type="ORF">D5086_0000047830</name>
</gene>
<protein>
    <submittedName>
        <fullName evidence="3">Uncharacterized protein</fullName>
    </submittedName>
</protein>